<dbReference type="InterPro" id="IPR029413">
    <property type="entry name" value="RG-lyase_II"/>
</dbReference>
<dbReference type="InterPro" id="IPR013784">
    <property type="entry name" value="Carb-bd-like_fold"/>
</dbReference>
<dbReference type="EMBL" id="NMUH01001727">
    <property type="protein sequence ID" value="MQL94897.1"/>
    <property type="molecule type" value="Genomic_DNA"/>
</dbReference>
<feature type="domain" description="Rhamnogalacturonan lyase" evidence="9">
    <location>
        <begin position="433"/>
        <end position="626"/>
    </location>
</feature>
<evidence type="ECO:0000256" key="4">
    <source>
        <dbReference type="ARBA" id="ARBA00012437"/>
    </source>
</evidence>
<dbReference type="Gene3D" id="2.60.120.260">
    <property type="entry name" value="Galactose-binding domain-like"/>
    <property type="match status" value="1"/>
</dbReference>
<comment type="subcellular location">
    <subcellularLocation>
        <location evidence="2">Secreted</location>
    </subcellularLocation>
</comment>
<evidence type="ECO:0000256" key="5">
    <source>
        <dbReference type="ARBA" id="ARBA00022525"/>
    </source>
</evidence>
<dbReference type="Gene3D" id="2.60.40.1120">
    <property type="entry name" value="Carboxypeptidase-like, regulatory domain"/>
    <property type="match status" value="1"/>
</dbReference>
<evidence type="ECO:0000256" key="1">
    <source>
        <dbReference type="ARBA" id="ARBA00001324"/>
    </source>
</evidence>
<dbReference type="EC" id="4.2.2.23" evidence="4"/>
<dbReference type="PANTHER" id="PTHR32018:SF2">
    <property type="entry name" value="OS11G0134100 PROTEIN"/>
    <property type="match status" value="1"/>
</dbReference>
<dbReference type="InterPro" id="IPR010325">
    <property type="entry name" value="Rhamnogal_lyase"/>
</dbReference>
<organism evidence="11 12">
    <name type="scientific">Colocasia esculenta</name>
    <name type="common">Wild taro</name>
    <name type="synonym">Arum esculentum</name>
    <dbReference type="NCBI Taxonomy" id="4460"/>
    <lineage>
        <taxon>Eukaryota</taxon>
        <taxon>Viridiplantae</taxon>
        <taxon>Streptophyta</taxon>
        <taxon>Embryophyta</taxon>
        <taxon>Tracheophyta</taxon>
        <taxon>Spermatophyta</taxon>
        <taxon>Magnoliopsida</taxon>
        <taxon>Liliopsida</taxon>
        <taxon>Araceae</taxon>
        <taxon>Aroideae</taxon>
        <taxon>Colocasieae</taxon>
        <taxon>Colocasia</taxon>
    </lineage>
</organism>
<evidence type="ECO:0000313" key="11">
    <source>
        <dbReference type="EMBL" id="MQL94897.1"/>
    </source>
</evidence>
<feature type="chain" id="PRO_5032992599" description="rhamnogalacturonan endolyase" evidence="8">
    <location>
        <begin position="19"/>
        <end position="631"/>
    </location>
</feature>
<dbReference type="OrthoDB" id="2130367at2759"/>
<keyword evidence="6 8" id="KW-0732">Signal</keyword>
<comment type="similarity">
    <text evidence="3">Belongs to the polysaccharide lyase 4 family.</text>
</comment>
<dbReference type="SUPFAM" id="SSF49452">
    <property type="entry name" value="Starch-binding domain-like"/>
    <property type="match status" value="1"/>
</dbReference>
<dbReference type="AlphaFoldDB" id="A0A843VKG9"/>
<keyword evidence="7" id="KW-0456">Lyase</keyword>
<dbReference type="GO" id="GO:0030246">
    <property type="term" value="F:carbohydrate binding"/>
    <property type="evidence" value="ECO:0007669"/>
    <property type="project" value="InterPro"/>
</dbReference>
<evidence type="ECO:0000256" key="2">
    <source>
        <dbReference type="ARBA" id="ARBA00004613"/>
    </source>
</evidence>
<dbReference type="Pfam" id="PF06045">
    <property type="entry name" value="Rhamnogal_lyase"/>
    <property type="match status" value="2"/>
</dbReference>
<keyword evidence="5" id="KW-0964">Secreted</keyword>
<evidence type="ECO:0000259" key="10">
    <source>
        <dbReference type="Pfam" id="PF14686"/>
    </source>
</evidence>
<keyword evidence="12" id="KW-1185">Reference proteome</keyword>
<dbReference type="SUPFAM" id="SSF74650">
    <property type="entry name" value="Galactose mutarotase-like"/>
    <property type="match status" value="1"/>
</dbReference>
<dbReference type="SUPFAM" id="SSF49785">
    <property type="entry name" value="Galactose-binding domain-like"/>
    <property type="match status" value="1"/>
</dbReference>
<reference evidence="11" key="1">
    <citation type="submission" date="2017-07" db="EMBL/GenBank/DDBJ databases">
        <title>Taro Niue Genome Assembly and Annotation.</title>
        <authorList>
            <person name="Atibalentja N."/>
            <person name="Keating K."/>
            <person name="Fields C.J."/>
        </authorList>
    </citation>
    <scope>NUCLEOTIDE SEQUENCE</scope>
    <source>
        <strain evidence="11">Niue_2</strain>
        <tissue evidence="11">Leaf</tissue>
    </source>
</reference>
<gene>
    <name evidence="11" type="ORF">Taro_027568</name>
</gene>
<accession>A0A843VKG9</accession>
<evidence type="ECO:0000256" key="8">
    <source>
        <dbReference type="SAM" id="SignalP"/>
    </source>
</evidence>
<dbReference type="CDD" id="cd10317">
    <property type="entry name" value="RGL4_C"/>
    <property type="match status" value="1"/>
</dbReference>
<evidence type="ECO:0000256" key="7">
    <source>
        <dbReference type="ARBA" id="ARBA00023239"/>
    </source>
</evidence>
<evidence type="ECO:0000256" key="3">
    <source>
        <dbReference type="ARBA" id="ARBA00010418"/>
    </source>
</evidence>
<dbReference type="Gene3D" id="2.70.98.10">
    <property type="match status" value="1"/>
</dbReference>
<dbReference type="PANTHER" id="PTHR32018">
    <property type="entry name" value="RHAMNOGALACTURONATE LYASE FAMILY PROTEIN"/>
    <property type="match status" value="1"/>
</dbReference>
<dbReference type="GO" id="GO:0102210">
    <property type="term" value="F:rhamnogalacturonan endolyase activity"/>
    <property type="evidence" value="ECO:0007669"/>
    <property type="project" value="UniProtKB-EC"/>
</dbReference>
<dbReference type="Pfam" id="PF14683">
    <property type="entry name" value="CBM-like"/>
    <property type="match status" value="1"/>
</dbReference>
<dbReference type="InterPro" id="IPR008979">
    <property type="entry name" value="Galactose-bd-like_sf"/>
</dbReference>
<dbReference type="InterPro" id="IPR011013">
    <property type="entry name" value="Gal_mutarotase_sf_dom"/>
</dbReference>
<name>A0A843VKG9_COLES</name>
<sequence>WKDLFFWACLSVLIGGHALCGSIEPSRDAAKGLQQAQNPPVSVSVLTNHIVLDNGILQLTLSKPGGIITGLRYQGVDNLMETRNEETNRGYWDLVWSVPPNKGIFDRFILLRGRSGFYTYGIFEHQEGWPDLHIGEARVAIKLSEDKFHFMAIADDKQRIMPMPEDRNLPRGQTLAFKEAVRLVNPINPELKGEVDCKYQYSKENQDNKVHGWISSDPPIGFWQITPSDEFRTGGPLKQSLTSHVGPTTLAIFVSDHYAGRDLVPKILSGAYWKKVFGPVFFYLNSGVNDTSKLWEDAKSQMEAEVKSWPYEFPASQDFPKAKQRGSVTGRLLVRDRYIKDADMLAGSAHVGLAVPGKSGSWQTESKAYQFWTKTDTDGTFSISNVREGVYNVYAWVPGFIGDSNFTQNITITAGSHVDLGELVFEPPRNGPTLWEIGFPDRTAAEFYIPDPKPEYINRLYLNHTNDRFRQYGLWDRYTDLYPSRDLVYEVGKSDYTKDWFYAQVTRRAGNGSNHYVATTWQIKFNIDRPAKDGSYTLRIALASAARLTELQVWFNDVVPPTTPRFTTGTIGGESTIARHGIHGLYRLLSIQMPGRQLFAGENTIYLRQTRSQGPFMGIMYDYIRLEGPPS</sequence>
<evidence type="ECO:0000313" key="12">
    <source>
        <dbReference type="Proteomes" id="UP000652761"/>
    </source>
</evidence>
<comment type="catalytic activity">
    <reaction evidence="1">
        <text>Endotype eliminative cleavage of L-alpha-rhamnopyranosyl-(1-&gt;4)-alpha-D-galactopyranosyluronic acid bonds of rhamnogalacturonan I domains in ramified hairy regions of pectin leaving L-rhamnopyranose at the reducing end and 4-deoxy-4,5-unsaturated D-galactopyranosyluronic acid at the non-reducing end.</text>
        <dbReference type="EC" id="4.2.2.23"/>
    </reaction>
</comment>
<dbReference type="Proteomes" id="UP000652761">
    <property type="component" value="Unassembled WGS sequence"/>
</dbReference>
<proteinExistence type="inferred from homology"/>
<feature type="domain" description="Rhamnogalacturonan lyase" evidence="10">
    <location>
        <begin position="348"/>
        <end position="419"/>
    </location>
</feature>
<dbReference type="GO" id="GO:0005576">
    <property type="term" value="C:extracellular region"/>
    <property type="evidence" value="ECO:0007669"/>
    <property type="project" value="UniProtKB-SubCell"/>
</dbReference>
<evidence type="ECO:0000259" key="9">
    <source>
        <dbReference type="Pfam" id="PF14683"/>
    </source>
</evidence>
<dbReference type="InterPro" id="IPR014718">
    <property type="entry name" value="GH-type_carb-bd"/>
</dbReference>
<protein>
    <recommendedName>
        <fullName evidence="4">rhamnogalacturonan endolyase</fullName>
        <ecNumber evidence="4">4.2.2.23</ecNumber>
    </recommendedName>
</protein>
<evidence type="ECO:0000256" key="6">
    <source>
        <dbReference type="ARBA" id="ARBA00022729"/>
    </source>
</evidence>
<dbReference type="InterPro" id="IPR051850">
    <property type="entry name" value="Polysacch_Lyase_4"/>
</dbReference>
<feature type="non-terminal residue" evidence="11">
    <location>
        <position position="1"/>
    </location>
</feature>
<dbReference type="InterPro" id="IPR029411">
    <property type="entry name" value="RG-lyase_III"/>
</dbReference>
<dbReference type="CDD" id="cd10316">
    <property type="entry name" value="RGL4_M"/>
    <property type="match status" value="1"/>
</dbReference>
<feature type="signal peptide" evidence="8">
    <location>
        <begin position="1"/>
        <end position="18"/>
    </location>
</feature>
<dbReference type="CDD" id="cd10320">
    <property type="entry name" value="RGL4_N"/>
    <property type="match status" value="1"/>
</dbReference>
<dbReference type="GO" id="GO:0005975">
    <property type="term" value="P:carbohydrate metabolic process"/>
    <property type="evidence" value="ECO:0007669"/>
    <property type="project" value="InterPro"/>
</dbReference>
<comment type="caution">
    <text evidence="11">The sequence shown here is derived from an EMBL/GenBank/DDBJ whole genome shotgun (WGS) entry which is preliminary data.</text>
</comment>
<dbReference type="FunFam" id="2.60.40.1120:FF:000033">
    <property type="entry name" value="Rhamnogalacturonate lyase B"/>
    <property type="match status" value="1"/>
</dbReference>
<dbReference type="Pfam" id="PF14686">
    <property type="entry name" value="fn3_3"/>
    <property type="match status" value="1"/>
</dbReference>